<protein>
    <recommendedName>
        <fullName evidence="3">DUF1330 domain-containing protein</fullName>
    </recommendedName>
</protein>
<reference evidence="2" key="1">
    <citation type="journal article" date="2019" name="Int. J. Syst. Evol. Microbiol.">
        <title>The Global Catalogue of Microorganisms (GCM) 10K type strain sequencing project: providing services to taxonomists for standard genome sequencing and annotation.</title>
        <authorList>
            <consortium name="The Broad Institute Genomics Platform"/>
            <consortium name="The Broad Institute Genome Sequencing Center for Infectious Disease"/>
            <person name="Wu L."/>
            <person name="Ma J."/>
        </authorList>
    </citation>
    <scope>NUCLEOTIDE SEQUENCE [LARGE SCALE GENOMIC DNA]</scope>
    <source>
        <strain evidence="2">JCM 15974</strain>
    </source>
</reference>
<comment type="caution">
    <text evidence="1">The sequence shown here is derived from an EMBL/GenBank/DDBJ whole genome shotgun (WGS) entry which is preliminary data.</text>
</comment>
<evidence type="ECO:0000313" key="2">
    <source>
        <dbReference type="Proteomes" id="UP001501758"/>
    </source>
</evidence>
<evidence type="ECO:0008006" key="3">
    <source>
        <dbReference type="Google" id="ProtNLM"/>
    </source>
</evidence>
<dbReference type="Gene3D" id="3.30.70.100">
    <property type="match status" value="1"/>
</dbReference>
<evidence type="ECO:0000313" key="1">
    <source>
        <dbReference type="EMBL" id="GAA0724619.1"/>
    </source>
</evidence>
<gene>
    <name evidence="1" type="ORF">GCM10009430_29190</name>
</gene>
<dbReference type="EMBL" id="BAAAGE010000003">
    <property type="protein sequence ID" value="GAA0724619.1"/>
    <property type="molecule type" value="Genomic_DNA"/>
</dbReference>
<proteinExistence type="predicted"/>
<sequence>MIYLTMLIFIKEGKESVFHEFEDMAIPLLSEYNGKLIYRIRPTKETFILYEEELPYEIHFLSFPSDEDFISFANDKRRKEFLHLKEASIKSSFLVKGEEL</sequence>
<dbReference type="RefSeq" id="WP_343913042.1">
    <property type="nucleotide sequence ID" value="NZ_BAAAGE010000003.1"/>
</dbReference>
<dbReference type="Proteomes" id="UP001501758">
    <property type="component" value="Unassembled WGS sequence"/>
</dbReference>
<organism evidence="1 2">
    <name type="scientific">Aquimarina litoralis</name>
    <dbReference type="NCBI Taxonomy" id="584605"/>
    <lineage>
        <taxon>Bacteria</taxon>
        <taxon>Pseudomonadati</taxon>
        <taxon>Bacteroidota</taxon>
        <taxon>Flavobacteriia</taxon>
        <taxon>Flavobacteriales</taxon>
        <taxon>Flavobacteriaceae</taxon>
        <taxon>Aquimarina</taxon>
    </lineage>
</organism>
<keyword evidence="2" id="KW-1185">Reference proteome</keyword>
<name>A0ABP3U836_9FLAO</name>
<accession>A0ABP3U836</accession>